<proteinExistence type="predicted"/>
<protein>
    <submittedName>
        <fullName evidence="1">Uncharacterized protein</fullName>
    </submittedName>
</protein>
<sequence length="45" mass="5080">MHLSMKTPLSHSNNPKIESLQTQVEEHTVKVKASEGLYIKLTVEC</sequence>
<gene>
    <name evidence="1" type="ORF">BWGO95_02600</name>
</gene>
<name>A0A1G4EGV8_BACMY</name>
<evidence type="ECO:0000313" key="2">
    <source>
        <dbReference type="Proteomes" id="UP000195696"/>
    </source>
</evidence>
<dbReference type="RefSeq" id="WP_002161564.1">
    <property type="nucleotide sequence ID" value="NZ_JBCMRK010000038.1"/>
</dbReference>
<reference evidence="1 2" key="1">
    <citation type="submission" date="2016-08" db="EMBL/GenBank/DDBJ databases">
        <authorList>
            <person name="Seilhamer J.J."/>
        </authorList>
    </citation>
    <scope>NUCLEOTIDE SEQUENCE [LARGE SCALE GENOMIC DNA]</scope>
    <source>
        <strain evidence="1 2">SDA_GO95</strain>
    </source>
</reference>
<dbReference type="AlphaFoldDB" id="A0A1G4EGV8"/>
<organism evidence="1 2">
    <name type="scientific">Bacillus mycoides</name>
    <dbReference type="NCBI Taxonomy" id="1405"/>
    <lineage>
        <taxon>Bacteria</taxon>
        <taxon>Bacillati</taxon>
        <taxon>Bacillota</taxon>
        <taxon>Bacilli</taxon>
        <taxon>Bacillales</taxon>
        <taxon>Bacillaceae</taxon>
        <taxon>Bacillus</taxon>
        <taxon>Bacillus cereus group</taxon>
    </lineage>
</organism>
<evidence type="ECO:0000313" key="1">
    <source>
        <dbReference type="EMBL" id="SCB68460.1"/>
    </source>
</evidence>
<accession>A0A1G4EGV8</accession>
<dbReference type="EMBL" id="FMAK01000034">
    <property type="protein sequence ID" value="SCB68460.1"/>
    <property type="molecule type" value="Genomic_DNA"/>
</dbReference>
<dbReference type="Proteomes" id="UP000195696">
    <property type="component" value="Unassembled WGS sequence"/>
</dbReference>